<gene>
    <name evidence="2" type="ORF">SI7747_09011114</name>
</gene>
<organism evidence="2">
    <name type="scientific">Spirodela intermedia</name>
    <name type="common">Intermediate duckweed</name>
    <dbReference type="NCBI Taxonomy" id="51605"/>
    <lineage>
        <taxon>Eukaryota</taxon>
        <taxon>Viridiplantae</taxon>
        <taxon>Streptophyta</taxon>
        <taxon>Embryophyta</taxon>
        <taxon>Tracheophyta</taxon>
        <taxon>Spermatophyta</taxon>
        <taxon>Magnoliopsida</taxon>
        <taxon>Liliopsida</taxon>
        <taxon>Araceae</taxon>
        <taxon>Lemnoideae</taxon>
        <taxon>Spirodela</taxon>
    </lineage>
</organism>
<evidence type="ECO:0000313" key="2">
    <source>
        <dbReference type="EMBL" id="CAA2625345.1"/>
    </source>
</evidence>
<proteinExistence type="predicted"/>
<evidence type="ECO:0000313" key="3">
    <source>
        <dbReference type="Proteomes" id="UP001189122"/>
    </source>
</evidence>
<dbReference type="Proteomes" id="UP001189122">
    <property type="component" value="Unassembled WGS sequence"/>
</dbReference>
<dbReference type="EMBL" id="CACRZD030000009">
    <property type="protein sequence ID" value="CAA6664725.1"/>
    <property type="molecule type" value="Genomic_DNA"/>
</dbReference>
<evidence type="ECO:0000256" key="1">
    <source>
        <dbReference type="SAM" id="MobiDB-lite"/>
    </source>
</evidence>
<reference evidence="2 3" key="1">
    <citation type="submission" date="2019-12" db="EMBL/GenBank/DDBJ databases">
        <authorList>
            <person name="Scholz U."/>
            <person name="Mascher M."/>
            <person name="Fiebig A."/>
        </authorList>
    </citation>
    <scope>NUCLEOTIDE SEQUENCE</scope>
</reference>
<protein>
    <submittedName>
        <fullName evidence="2">Uncharacterized protein</fullName>
    </submittedName>
</protein>
<accession>A0A7I8J4N4</accession>
<feature type="region of interest" description="Disordered" evidence="1">
    <location>
        <begin position="16"/>
        <end position="43"/>
    </location>
</feature>
<dbReference type="EMBL" id="LR743596">
    <property type="protein sequence ID" value="CAA2625345.1"/>
    <property type="molecule type" value="Genomic_DNA"/>
</dbReference>
<dbReference type="AlphaFoldDB" id="A0A7I8J4N4"/>
<name>A0A7I8J4N4_SPIIN</name>
<sequence>MAAAARGYILSVADAGGSGRDSSCRRYHQAPPHGFPCQERSAMGRSNRPITSFTLRIRRTDQIREVGDEPSEVVGDHDHVDSSVDRQLDAVLDPGQKVGVSVHLDAVPAGVGCHHRGDPHGDGVEVRPDVDMEEVWVVGHCVVFVHPARRATVPGEADVVGEDGGADDVVVTVHGVRPVEDGNA</sequence>
<keyword evidence="3" id="KW-1185">Reference proteome</keyword>